<proteinExistence type="predicted"/>
<dbReference type="FunFam" id="2.170.150.20:FF:000007">
    <property type="entry name" value="Protein cereblon"/>
    <property type="match status" value="1"/>
</dbReference>
<dbReference type="EMBL" id="ATHI01000030">
    <property type="protein sequence ID" value="EPR30994.1"/>
    <property type="molecule type" value="Genomic_DNA"/>
</dbReference>
<dbReference type="Gene3D" id="2.170.150.20">
    <property type="entry name" value="Peptide methionine sulfoxide reductase"/>
    <property type="match status" value="1"/>
</dbReference>
<dbReference type="eggNOG" id="ENOG503301B">
    <property type="taxonomic scope" value="Bacteria"/>
</dbReference>
<name>S7UAM1_9BACT</name>
<dbReference type="PROSITE" id="PS51788">
    <property type="entry name" value="CULT"/>
    <property type="match status" value="1"/>
</dbReference>
<dbReference type="PATRIC" id="fig|1121439.3.peg.2499"/>
<evidence type="ECO:0000313" key="2">
    <source>
        <dbReference type="EMBL" id="EPR30994.1"/>
    </source>
</evidence>
<comment type="caution">
    <text evidence="2">The sequence shown here is derived from an EMBL/GenBank/DDBJ whole genome shotgun (WGS) entry which is preliminary data.</text>
</comment>
<feature type="domain" description="CULT" evidence="1">
    <location>
        <begin position="42"/>
        <end position="143"/>
    </location>
</feature>
<reference evidence="2 3" key="1">
    <citation type="journal article" date="2013" name="Genome Announc.">
        <title>Draft genome sequences for three mercury-methylating, sulfate-reducing bacteria.</title>
        <authorList>
            <person name="Brown S.D."/>
            <person name="Hurt R.A.Jr."/>
            <person name="Gilmour C.C."/>
            <person name="Elias D.A."/>
        </authorList>
    </citation>
    <scope>NUCLEOTIDE SEQUENCE [LARGE SCALE GENOMIC DNA]</scope>
    <source>
        <strain evidence="2 3">DSM 16529</strain>
    </source>
</reference>
<dbReference type="CDD" id="cd15777">
    <property type="entry name" value="CRBN_C_like"/>
    <property type="match status" value="1"/>
</dbReference>
<dbReference type="AlphaFoldDB" id="S7UAM1"/>
<dbReference type="STRING" id="1121439.dsat_1121"/>
<dbReference type="InterPro" id="IPR034750">
    <property type="entry name" value="CULT"/>
</dbReference>
<accession>S7UAM1</accession>
<gene>
    <name evidence="2" type="ORF">dsat_1121</name>
</gene>
<dbReference type="Proteomes" id="UP000014975">
    <property type="component" value="Unassembled WGS sequence"/>
</dbReference>
<evidence type="ECO:0000259" key="1">
    <source>
        <dbReference type="PROSITE" id="PS51788"/>
    </source>
</evidence>
<organism evidence="2 3">
    <name type="scientific">Alkalidesulfovibrio alkalitolerans DSM 16529</name>
    <dbReference type="NCBI Taxonomy" id="1121439"/>
    <lineage>
        <taxon>Bacteria</taxon>
        <taxon>Pseudomonadati</taxon>
        <taxon>Thermodesulfobacteriota</taxon>
        <taxon>Desulfovibrionia</taxon>
        <taxon>Desulfovibrionales</taxon>
        <taxon>Desulfovibrionaceae</taxon>
        <taxon>Alkalidesulfovibrio</taxon>
    </lineage>
</organism>
<sequence length="143" mass="15507">MAVGISPTVGLAGPLRLLREAPTLPGAPVLGDEERPVREGEERLIRCAACGLGLAQVTARVQIGGRHAHVFANPAGLVFEIGCFRGVFGARGEGPFMAEFSWFPGHSWQVAICRSCEAHLGWRFSSLEGFRFWGLILSRLAEY</sequence>
<evidence type="ECO:0000313" key="3">
    <source>
        <dbReference type="Proteomes" id="UP000014975"/>
    </source>
</evidence>
<keyword evidence="3" id="KW-1185">Reference proteome</keyword>
<protein>
    <recommendedName>
        <fullName evidence="1">CULT domain-containing protein</fullName>
    </recommendedName>
</protein>